<proteinExistence type="inferred from homology"/>
<organism evidence="10 11">
    <name type="scientific">Owenweeksia hongkongensis (strain DSM 17368 / CIP 108786 / JCM 12287 / NRRL B-23963 / UST20020801)</name>
    <dbReference type="NCBI Taxonomy" id="926562"/>
    <lineage>
        <taxon>Bacteria</taxon>
        <taxon>Pseudomonadati</taxon>
        <taxon>Bacteroidota</taxon>
        <taxon>Flavobacteriia</taxon>
        <taxon>Flavobacteriales</taxon>
        <taxon>Owenweeksiaceae</taxon>
        <taxon>Owenweeksia</taxon>
    </lineage>
</organism>
<dbReference type="Pfam" id="PF12704">
    <property type="entry name" value="MacB_PCD"/>
    <property type="match status" value="1"/>
</dbReference>
<protein>
    <submittedName>
        <fullName evidence="10">ABC-type antimicrobial peptide transport system, permease component</fullName>
    </submittedName>
</protein>
<feature type="transmembrane region" description="Helical" evidence="7">
    <location>
        <begin position="51"/>
        <end position="70"/>
    </location>
</feature>
<comment type="subcellular location">
    <subcellularLocation>
        <location evidence="1">Cell membrane</location>
        <topology evidence="1">Multi-pass membrane protein</topology>
    </subcellularLocation>
</comment>
<evidence type="ECO:0000256" key="4">
    <source>
        <dbReference type="ARBA" id="ARBA00022989"/>
    </source>
</evidence>
<keyword evidence="11" id="KW-1185">Reference proteome</keyword>
<evidence type="ECO:0000256" key="3">
    <source>
        <dbReference type="ARBA" id="ARBA00022692"/>
    </source>
</evidence>
<evidence type="ECO:0000313" key="11">
    <source>
        <dbReference type="Proteomes" id="UP000005631"/>
    </source>
</evidence>
<feature type="transmembrane region" description="Helical" evidence="7">
    <location>
        <begin position="311"/>
        <end position="336"/>
    </location>
</feature>
<dbReference type="AlphaFoldDB" id="G8R4W2"/>
<dbReference type="PANTHER" id="PTHR30572">
    <property type="entry name" value="MEMBRANE COMPONENT OF TRANSPORTER-RELATED"/>
    <property type="match status" value="1"/>
</dbReference>
<evidence type="ECO:0000256" key="5">
    <source>
        <dbReference type="ARBA" id="ARBA00023136"/>
    </source>
</evidence>
<keyword evidence="3 7" id="KW-0812">Transmembrane</keyword>
<dbReference type="eggNOG" id="COG0577">
    <property type="taxonomic scope" value="Bacteria"/>
</dbReference>
<evidence type="ECO:0000313" key="10">
    <source>
        <dbReference type="EMBL" id="AEV34276.1"/>
    </source>
</evidence>
<feature type="domain" description="MacB-like periplasmic core" evidence="9">
    <location>
        <begin position="50"/>
        <end position="265"/>
    </location>
</feature>
<evidence type="ECO:0000259" key="9">
    <source>
        <dbReference type="Pfam" id="PF12704"/>
    </source>
</evidence>
<gene>
    <name evidence="10" type="ordered locus">Oweho_3325</name>
</gene>
<comment type="similarity">
    <text evidence="6">Belongs to the ABC-4 integral membrane protein family.</text>
</comment>
<evidence type="ECO:0000256" key="2">
    <source>
        <dbReference type="ARBA" id="ARBA00022475"/>
    </source>
</evidence>
<dbReference type="KEGG" id="oho:Oweho_3325"/>
<dbReference type="GO" id="GO:0022857">
    <property type="term" value="F:transmembrane transporter activity"/>
    <property type="evidence" value="ECO:0007669"/>
    <property type="project" value="TreeGrafter"/>
</dbReference>
<dbReference type="STRING" id="926562.Oweho_3325"/>
<sequence>MGIEYRLFFFLIPTTHYPLLTTNYHYPIQMFDIDKWQEIFTTIRKNKLRTFLTGFSVAWGIMMLVVLLAAGQGLQNGAMSEFLSDATNSLWVNGGRTSVAYKGYNSNRPIILNNTDYNQIVRSNQDLEETSGSKNFWGAEIVWGKEAANYEVRCVHPEHQRLERNNMVSGRYINQRDIEEFRKVATIGRKVSTDIFKGVDPIGKYIRVNGVLFEVVGVYSDDGGDDEEDNVYLPINVGQRTLSTDPEELNRIIVAYNEDYDVDDSKALEARIVNDLAARKGFDPSDKSALRIWNRQENMQEVIGVIGGIKIFVWVIGIGTIIAGIVGVSNIMMIVVKERTREIGIRKALGATPKSIIGLIIQESVFITTFSGYVGLVLGVLLVSSVGGGIDHDFFKNPEVNFKIAMITLGILVVAGALAGFFPARRAAHIRPIEALREE</sequence>
<feature type="domain" description="ABC3 transporter permease C-terminal" evidence="8">
    <location>
        <begin position="315"/>
        <end position="431"/>
    </location>
</feature>
<dbReference type="HOGENOM" id="CLU_000604_8_0_10"/>
<dbReference type="GO" id="GO:0005886">
    <property type="term" value="C:plasma membrane"/>
    <property type="evidence" value="ECO:0007669"/>
    <property type="project" value="UniProtKB-SubCell"/>
</dbReference>
<evidence type="ECO:0000256" key="1">
    <source>
        <dbReference type="ARBA" id="ARBA00004651"/>
    </source>
</evidence>
<keyword evidence="2" id="KW-1003">Cell membrane</keyword>
<dbReference type="InterPro" id="IPR025857">
    <property type="entry name" value="MacB_PCD"/>
</dbReference>
<keyword evidence="5 7" id="KW-0472">Membrane</keyword>
<dbReference type="PATRIC" id="fig|926562.3.peg.3346"/>
<accession>G8R4W2</accession>
<dbReference type="InterPro" id="IPR003838">
    <property type="entry name" value="ABC3_permease_C"/>
</dbReference>
<evidence type="ECO:0000259" key="8">
    <source>
        <dbReference type="Pfam" id="PF02687"/>
    </source>
</evidence>
<dbReference type="Proteomes" id="UP000005631">
    <property type="component" value="Chromosome"/>
</dbReference>
<reference evidence="10 11" key="1">
    <citation type="journal article" date="2012" name="Stand. Genomic Sci.">
        <title>Genome sequence of the orange-pigmented seawater bacterium Owenweeksia hongkongensis type strain (UST20020801(T)).</title>
        <authorList>
            <person name="Riedel T."/>
            <person name="Held B."/>
            <person name="Nolan M."/>
            <person name="Lucas S."/>
            <person name="Lapidus A."/>
            <person name="Tice H."/>
            <person name="Del Rio T.G."/>
            <person name="Cheng J.F."/>
            <person name="Han C."/>
            <person name="Tapia R."/>
            <person name="Goodwin L.A."/>
            <person name="Pitluck S."/>
            <person name="Liolios K."/>
            <person name="Mavromatis K."/>
            <person name="Pagani I."/>
            <person name="Ivanova N."/>
            <person name="Mikhailova N."/>
            <person name="Pati A."/>
            <person name="Chen A."/>
            <person name="Palaniappan K."/>
            <person name="Rohde M."/>
            <person name="Tindall B.J."/>
            <person name="Detter J.C."/>
            <person name="Goker M."/>
            <person name="Woyke T."/>
            <person name="Bristow J."/>
            <person name="Eisen J.A."/>
            <person name="Markowitz V."/>
            <person name="Hugenholtz P."/>
            <person name="Klenk H.P."/>
            <person name="Kyrpides N.C."/>
        </authorList>
    </citation>
    <scope>NUCLEOTIDE SEQUENCE</scope>
    <source>
        <strain evidence="11">DSM 17368 / JCM 12287 / NRRL B-23963</strain>
    </source>
</reference>
<dbReference type="InterPro" id="IPR050250">
    <property type="entry name" value="Macrolide_Exporter_MacB"/>
</dbReference>
<feature type="transmembrane region" description="Helical" evidence="7">
    <location>
        <begin position="402"/>
        <end position="422"/>
    </location>
</feature>
<evidence type="ECO:0000256" key="7">
    <source>
        <dbReference type="SAM" id="Phobius"/>
    </source>
</evidence>
<dbReference type="Pfam" id="PF02687">
    <property type="entry name" value="FtsX"/>
    <property type="match status" value="1"/>
</dbReference>
<feature type="transmembrane region" description="Helical" evidence="7">
    <location>
        <begin position="356"/>
        <end position="382"/>
    </location>
</feature>
<dbReference type="EMBL" id="CP003156">
    <property type="protein sequence ID" value="AEV34276.1"/>
    <property type="molecule type" value="Genomic_DNA"/>
</dbReference>
<keyword evidence="4 7" id="KW-1133">Transmembrane helix</keyword>
<evidence type="ECO:0000256" key="6">
    <source>
        <dbReference type="ARBA" id="ARBA00038076"/>
    </source>
</evidence>
<dbReference type="PANTHER" id="PTHR30572:SF4">
    <property type="entry name" value="ABC TRANSPORTER PERMEASE YTRF"/>
    <property type="match status" value="1"/>
</dbReference>
<name>G8R4W2_OWEHD</name>